<dbReference type="EMBL" id="JAHDYR010000028">
    <property type="protein sequence ID" value="KAG9392979.1"/>
    <property type="molecule type" value="Genomic_DNA"/>
</dbReference>
<dbReference type="PROSITE" id="PS00070">
    <property type="entry name" value="ALDEHYDE_DEHYDR_CYS"/>
    <property type="match status" value="1"/>
</dbReference>
<dbReference type="Gene3D" id="3.40.309.10">
    <property type="entry name" value="Aldehyde Dehydrogenase, Chain A, domain 2"/>
    <property type="match status" value="1"/>
</dbReference>
<dbReference type="InterPro" id="IPR016162">
    <property type="entry name" value="Ald_DH_N"/>
</dbReference>
<dbReference type="Proteomes" id="UP000717585">
    <property type="component" value="Unassembled WGS sequence"/>
</dbReference>
<dbReference type="InterPro" id="IPR016161">
    <property type="entry name" value="Ald_DH/histidinol_DH"/>
</dbReference>
<dbReference type="PANTHER" id="PTHR43521:SF7">
    <property type="entry name" value="DELTA-1-PYRROLINE-5-CARBOXYLATE DEHYDROGENASE 12A1, MITOCHONDRIAL"/>
    <property type="match status" value="1"/>
</dbReference>
<proteinExistence type="inferred from homology"/>
<dbReference type="InterPro" id="IPR016163">
    <property type="entry name" value="Ald_DH_C"/>
</dbReference>
<evidence type="ECO:0000259" key="5">
    <source>
        <dbReference type="Pfam" id="PF00171"/>
    </source>
</evidence>
<feature type="domain" description="Aldehyde dehydrogenase" evidence="5">
    <location>
        <begin position="104"/>
        <end position="540"/>
    </location>
</feature>
<evidence type="ECO:0000256" key="1">
    <source>
        <dbReference type="ARBA" id="ARBA00009986"/>
    </source>
</evidence>
<keyword evidence="2" id="KW-0560">Oxidoreductase</keyword>
<accession>A0A8J6DZ07</accession>
<dbReference type="GO" id="GO:0004029">
    <property type="term" value="F:aldehyde dehydrogenase (NAD+) activity"/>
    <property type="evidence" value="ECO:0007669"/>
    <property type="project" value="InterPro"/>
</dbReference>
<dbReference type="AlphaFoldDB" id="A0A8J6DZ07"/>
<dbReference type="SUPFAM" id="SSF53720">
    <property type="entry name" value="ALDH-like"/>
    <property type="match status" value="1"/>
</dbReference>
<reference evidence="6" key="1">
    <citation type="submission" date="2021-05" db="EMBL/GenBank/DDBJ databases">
        <title>A free-living protist that lacks canonical eukaryotic 1 DNA replication and segregation systems.</title>
        <authorList>
            <person name="Salas-Leiva D.E."/>
            <person name="Tromer E.C."/>
            <person name="Curtis B.A."/>
            <person name="Jerlstrom-Hultqvist J."/>
            <person name="Kolisko M."/>
            <person name="Yi Z."/>
            <person name="Salas-Leiva J.S."/>
            <person name="Gallot-Lavallee L."/>
            <person name="Kops G.J.P.L."/>
            <person name="Archibald J.M."/>
            <person name="Simpson A.G.B."/>
            <person name="Roger A.J."/>
        </authorList>
    </citation>
    <scope>NUCLEOTIDE SEQUENCE</scope>
    <source>
        <strain evidence="6">BICM</strain>
    </source>
</reference>
<gene>
    <name evidence="6" type="ORF">J8273_5571</name>
</gene>
<protein>
    <submittedName>
        <fullName evidence="6">1-pyrroline-5-carboxylate dehydrogenase</fullName>
    </submittedName>
</protein>
<dbReference type="InterPro" id="IPR044638">
    <property type="entry name" value="ALDH7A1-like"/>
</dbReference>
<evidence type="ECO:0000256" key="3">
    <source>
        <dbReference type="ARBA" id="ARBA00023027"/>
    </source>
</evidence>
<dbReference type="FunFam" id="3.40.605.10:FF:000019">
    <property type="entry name" value="probable aldehyde dehydrogenase"/>
    <property type="match status" value="1"/>
</dbReference>
<evidence type="ECO:0000313" key="6">
    <source>
        <dbReference type="EMBL" id="KAG9392979.1"/>
    </source>
</evidence>
<feature type="region of interest" description="Disordered" evidence="4">
    <location>
        <begin position="1"/>
        <end position="29"/>
    </location>
</feature>
<dbReference type="Pfam" id="PF00171">
    <property type="entry name" value="Aldedh"/>
    <property type="match status" value="1"/>
</dbReference>
<dbReference type="Gene3D" id="3.40.605.10">
    <property type="entry name" value="Aldehyde Dehydrogenase, Chain A, domain 1"/>
    <property type="match status" value="1"/>
</dbReference>
<sequence length="601" mass="66456">MGNRLTLPSSGRPSGSLGPGSWRPVKNGEAQLCNGTPLLASPFLSPLSGNQRGSNFARSPFVNTLDRTTTFEQNIAMQFTDFDPDTVCGAKPYHMTNFVSGEWRRSEKCIDVVDPTNGEAFLKMPNTTMEEADEFITNLNSCPKSGLHNMYKNPEKYNMWGEITSKLAVELDKPEVFRFFARCIQRVAPKDYDQAMKEVMVTRAFIRNFCADQVRFLARSFNVSGDYMGQVSTGTRWPYGPVMVIAPFNFPLEIPVLQIMGALYMGNKVLLKCASMTSLVMQEWIKLMHYCGAPNDAIEMIHCSGRTMGAIVEKAQPRMLQFTGSSGVAEELSRITNGKIKIEDAGFDWKILGPDTDDVEYKAWCADNDAYAFGGQKCSAQSILFMHEAYDKTDFLARFEHYAGTRSFEELSIPPVLSHTSADIKAHQDKLVAMGGKVVFGGKAVDGTAVPAKYGLYQPTLVEVPLEQALKPENFPVVTTEIFGPFCVLIRYKEGEIDKVIEMTERMNAHLTAAVVSNDINFVQYVLGHTVNGTTYAGARARTTGAPQNHWFGPAGDPRGAGIGTVEAIRLVWSCHREIISDFNIPKGWSAPARAVDPAKK</sequence>
<comment type="similarity">
    <text evidence="1">Belongs to the aldehyde dehydrogenase family.</text>
</comment>
<keyword evidence="3" id="KW-0520">NAD</keyword>
<evidence type="ECO:0000256" key="4">
    <source>
        <dbReference type="SAM" id="MobiDB-lite"/>
    </source>
</evidence>
<name>A0A8J6DZ07_9EUKA</name>
<comment type="caution">
    <text evidence="6">The sequence shown here is derived from an EMBL/GenBank/DDBJ whole genome shotgun (WGS) entry which is preliminary data.</text>
</comment>
<dbReference type="InterPro" id="IPR015590">
    <property type="entry name" value="Aldehyde_DH_dom"/>
</dbReference>
<dbReference type="OrthoDB" id="440325at2759"/>
<evidence type="ECO:0000313" key="7">
    <source>
        <dbReference type="Proteomes" id="UP000717585"/>
    </source>
</evidence>
<keyword evidence="7" id="KW-1185">Reference proteome</keyword>
<feature type="compositionally biased region" description="Low complexity" evidence="4">
    <location>
        <begin position="7"/>
        <end position="24"/>
    </location>
</feature>
<dbReference type="PANTHER" id="PTHR43521">
    <property type="entry name" value="ALPHA-AMINOADIPIC SEMIALDEHYDE DEHYDROGENASE"/>
    <property type="match status" value="1"/>
</dbReference>
<dbReference type="InterPro" id="IPR016160">
    <property type="entry name" value="Ald_DH_CS_CYS"/>
</dbReference>
<organism evidence="6 7">
    <name type="scientific">Carpediemonas membranifera</name>
    <dbReference type="NCBI Taxonomy" id="201153"/>
    <lineage>
        <taxon>Eukaryota</taxon>
        <taxon>Metamonada</taxon>
        <taxon>Carpediemonas-like organisms</taxon>
        <taxon>Carpediemonas</taxon>
    </lineage>
</organism>
<evidence type="ECO:0000256" key="2">
    <source>
        <dbReference type="ARBA" id="ARBA00023002"/>
    </source>
</evidence>